<feature type="transmembrane region" description="Helical" evidence="6">
    <location>
        <begin position="242"/>
        <end position="264"/>
    </location>
</feature>
<organism evidence="7 8">
    <name type="scientific">Aetokthonos hydrillicola Thurmond2011</name>
    <dbReference type="NCBI Taxonomy" id="2712845"/>
    <lineage>
        <taxon>Bacteria</taxon>
        <taxon>Bacillati</taxon>
        <taxon>Cyanobacteriota</taxon>
        <taxon>Cyanophyceae</taxon>
        <taxon>Nostocales</taxon>
        <taxon>Hapalosiphonaceae</taxon>
        <taxon>Aetokthonos</taxon>
    </lineage>
</organism>
<evidence type="ECO:0000256" key="2">
    <source>
        <dbReference type="ARBA" id="ARBA00022475"/>
    </source>
</evidence>
<dbReference type="RefSeq" id="WP_208344632.1">
    <property type="nucleotide sequence ID" value="NZ_CAWQFN010000523.1"/>
</dbReference>
<feature type="transmembrane region" description="Helical" evidence="6">
    <location>
        <begin position="134"/>
        <end position="155"/>
    </location>
</feature>
<feature type="transmembrane region" description="Helical" evidence="6">
    <location>
        <begin position="102"/>
        <end position="122"/>
    </location>
</feature>
<feature type="transmembrane region" description="Helical" evidence="6">
    <location>
        <begin position="324"/>
        <end position="345"/>
    </location>
</feature>
<dbReference type="EMBL" id="JAALHA020000002">
    <property type="protein sequence ID" value="MDR9894327.1"/>
    <property type="molecule type" value="Genomic_DNA"/>
</dbReference>
<dbReference type="AlphaFoldDB" id="A0AAP5I620"/>
<comment type="caution">
    <text evidence="7">The sequence shown here is derived from an EMBL/GenBank/DDBJ whole genome shotgun (WGS) entry which is preliminary data.</text>
</comment>
<keyword evidence="2" id="KW-1003">Cell membrane</keyword>
<feature type="transmembrane region" description="Helical" evidence="6">
    <location>
        <begin position="384"/>
        <end position="403"/>
    </location>
</feature>
<name>A0AAP5I620_9CYAN</name>
<evidence type="ECO:0000256" key="6">
    <source>
        <dbReference type="SAM" id="Phobius"/>
    </source>
</evidence>
<evidence type="ECO:0000313" key="8">
    <source>
        <dbReference type="Proteomes" id="UP000667802"/>
    </source>
</evidence>
<gene>
    <name evidence="7" type="ORF">G7B40_007040</name>
</gene>
<feature type="transmembrane region" description="Helical" evidence="6">
    <location>
        <begin position="43"/>
        <end position="66"/>
    </location>
</feature>
<dbReference type="GO" id="GO:0005886">
    <property type="term" value="C:plasma membrane"/>
    <property type="evidence" value="ECO:0007669"/>
    <property type="project" value="UniProtKB-SubCell"/>
</dbReference>
<feature type="transmembrane region" description="Helical" evidence="6">
    <location>
        <begin position="284"/>
        <end position="303"/>
    </location>
</feature>
<dbReference type="PANTHER" id="PTHR30250">
    <property type="entry name" value="PST FAMILY PREDICTED COLANIC ACID TRANSPORTER"/>
    <property type="match status" value="1"/>
</dbReference>
<keyword evidence="4 6" id="KW-1133">Transmembrane helix</keyword>
<feature type="transmembrane region" description="Helical" evidence="6">
    <location>
        <begin position="167"/>
        <end position="188"/>
    </location>
</feature>
<evidence type="ECO:0000256" key="1">
    <source>
        <dbReference type="ARBA" id="ARBA00004651"/>
    </source>
</evidence>
<dbReference type="PANTHER" id="PTHR30250:SF26">
    <property type="entry name" value="PSMA PROTEIN"/>
    <property type="match status" value="1"/>
</dbReference>
<accession>A0AAP5I620</accession>
<evidence type="ECO:0000256" key="3">
    <source>
        <dbReference type="ARBA" id="ARBA00022692"/>
    </source>
</evidence>
<comment type="subcellular location">
    <subcellularLocation>
        <location evidence="1">Cell membrane</location>
        <topology evidence="1">Multi-pass membrane protein</topology>
    </subcellularLocation>
</comment>
<feature type="transmembrane region" description="Helical" evidence="6">
    <location>
        <begin position="477"/>
        <end position="500"/>
    </location>
</feature>
<keyword evidence="8" id="KW-1185">Reference proteome</keyword>
<feature type="transmembrane region" description="Helical" evidence="6">
    <location>
        <begin position="447"/>
        <end position="471"/>
    </location>
</feature>
<keyword evidence="3 6" id="KW-0812">Transmembrane</keyword>
<evidence type="ECO:0000256" key="5">
    <source>
        <dbReference type="ARBA" id="ARBA00023136"/>
    </source>
</evidence>
<sequence length="523" mass="58608">MSTAKRIAFAVAASWFSRATTILANLFFMPILFRHMGKEELGLWLLLGNSQAFLGLLGIGVAPILMRDIALAKGRSGADPGVTLTTETKQHIGDLVVTGRTILQWLSIIVFFIAWISGYGFIQQLELKNVAPHIVFWSWTLMCAGYAVGIWISYLDCLLAGMGYIGWDSLLGTALSFLTILINIAAVVCGGGLLELAAISVVASLCQRFVILGFIRWRKPELFEIQGRWSTEYAKALIKPSFYYWLTNLGSFLILRTDAYFIGILKGTQNIPIYQAGYQLVSNLYQLAVSFGAASAVFIGQAWQAKELGIVQKITIRNSQLGMSIMAAGVGFLLGVCKELMDLWLGEGNFIGYDFILVFCIMLTLEAQQVILIYSSRATDDENYASWTLMAGFLNVVLTLVFYKYFGLLGVALGTMFAQMLTNNWYGVYRPIMRLKLSFKNYLNRVLLLWVVILVLCLSITNLIKYTLILLSLNSNWLIVGLSAASCGTIFLIFIWLYILENNQQQYFLYQLRLIKNNIFFTK</sequence>
<evidence type="ECO:0000256" key="4">
    <source>
        <dbReference type="ARBA" id="ARBA00022989"/>
    </source>
</evidence>
<proteinExistence type="predicted"/>
<keyword evidence="5 6" id="KW-0472">Membrane</keyword>
<dbReference type="Proteomes" id="UP000667802">
    <property type="component" value="Unassembled WGS sequence"/>
</dbReference>
<evidence type="ECO:0000313" key="7">
    <source>
        <dbReference type="EMBL" id="MDR9894327.1"/>
    </source>
</evidence>
<feature type="transmembrane region" description="Helical" evidence="6">
    <location>
        <begin position="409"/>
        <end position="426"/>
    </location>
</feature>
<dbReference type="InterPro" id="IPR050833">
    <property type="entry name" value="Poly_Biosynth_Transport"/>
</dbReference>
<protein>
    <submittedName>
        <fullName evidence="7">Oligosaccharide flippase family protein</fullName>
    </submittedName>
</protein>
<feature type="transmembrane region" description="Helical" evidence="6">
    <location>
        <begin position="351"/>
        <end position="372"/>
    </location>
</feature>
<feature type="transmembrane region" description="Helical" evidence="6">
    <location>
        <begin position="194"/>
        <end position="215"/>
    </location>
</feature>
<reference evidence="8" key="1">
    <citation type="journal article" date="2021" name="Science">
        <title>Hunting the eagle killer: A cyanobacterial neurotoxin causes vacuolar myelinopathy.</title>
        <authorList>
            <person name="Breinlinger S."/>
            <person name="Phillips T.J."/>
            <person name="Haram B.N."/>
            <person name="Mares J."/>
            <person name="Martinez Yerena J.A."/>
            <person name="Hrouzek P."/>
            <person name="Sobotka R."/>
            <person name="Henderson W.M."/>
            <person name="Schmieder P."/>
            <person name="Williams S.M."/>
            <person name="Lauderdale J.D."/>
            <person name="Wilde H.D."/>
            <person name="Gerrin W."/>
            <person name="Kust A."/>
            <person name="Washington J.W."/>
            <person name="Wagner C."/>
            <person name="Geier B."/>
            <person name="Liebeke M."/>
            <person name="Enke H."/>
            <person name="Niedermeyer T.H.J."/>
            <person name="Wilde S.B."/>
        </authorList>
    </citation>
    <scope>NUCLEOTIDE SEQUENCE [LARGE SCALE GENOMIC DNA]</scope>
    <source>
        <strain evidence="8">Thurmond2011</strain>
    </source>
</reference>